<organism evidence="1 2">
    <name type="scientific">Candidatus Kaiserbacteria bacterium RIFCSPHIGHO2_01_FULL_48_10</name>
    <dbReference type="NCBI Taxonomy" id="1798476"/>
    <lineage>
        <taxon>Bacteria</taxon>
        <taxon>Candidatus Kaiseribacteriota</taxon>
    </lineage>
</organism>
<dbReference type="Proteomes" id="UP000178249">
    <property type="component" value="Unassembled WGS sequence"/>
</dbReference>
<proteinExistence type="predicted"/>
<accession>A0A1F6C189</accession>
<dbReference type="InterPro" id="IPR029063">
    <property type="entry name" value="SAM-dependent_MTases_sf"/>
</dbReference>
<dbReference type="Gene3D" id="3.40.50.150">
    <property type="entry name" value="Vaccinia Virus protein VP39"/>
    <property type="match status" value="1"/>
</dbReference>
<evidence type="ECO:0000313" key="2">
    <source>
        <dbReference type="Proteomes" id="UP000178249"/>
    </source>
</evidence>
<gene>
    <name evidence="1" type="ORF">A2841_00325</name>
</gene>
<name>A0A1F6C189_9BACT</name>
<comment type="caution">
    <text evidence="1">The sequence shown here is derived from an EMBL/GenBank/DDBJ whole genome shotgun (WGS) entry which is preliminary data.</text>
</comment>
<dbReference type="EMBL" id="MFKP01000060">
    <property type="protein sequence ID" value="OGG42986.1"/>
    <property type="molecule type" value="Genomic_DNA"/>
</dbReference>
<reference evidence="1 2" key="1">
    <citation type="journal article" date="2016" name="Nat. Commun.">
        <title>Thousands of microbial genomes shed light on interconnected biogeochemical processes in an aquifer system.</title>
        <authorList>
            <person name="Anantharaman K."/>
            <person name="Brown C.T."/>
            <person name="Hug L.A."/>
            <person name="Sharon I."/>
            <person name="Castelle C.J."/>
            <person name="Probst A.J."/>
            <person name="Thomas B.C."/>
            <person name="Singh A."/>
            <person name="Wilkins M.J."/>
            <person name="Karaoz U."/>
            <person name="Brodie E.L."/>
            <person name="Williams K.H."/>
            <person name="Hubbard S.S."/>
            <person name="Banfield J.F."/>
        </authorList>
    </citation>
    <scope>NUCLEOTIDE SEQUENCE [LARGE SCALE GENOMIC DNA]</scope>
</reference>
<dbReference type="AlphaFoldDB" id="A0A1F6C189"/>
<dbReference type="SUPFAM" id="SSF53335">
    <property type="entry name" value="S-adenosyl-L-methionine-dependent methyltransferases"/>
    <property type="match status" value="1"/>
</dbReference>
<dbReference type="CDD" id="cd02440">
    <property type="entry name" value="AdoMet_MTases"/>
    <property type="match status" value="1"/>
</dbReference>
<evidence type="ECO:0000313" key="1">
    <source>
        <dbReference type="EMBL" id="OGG42986.1"/>
    </source>
</evidence>
<dbReference type="Pfam" id="PF13489">
    <property type="entry name" value="Methyltransf_23"/>
    <property type="match status" value="1"/>
</dbReference>
<evidence type="ECO:0008006" key="3">
    <source>
        <dbReference type="Google" id="ProtNLM"/>
    </source>
</evidence>
<protein>
    <recommendedName>
        <fullName evidence="3">Methyltransferase type 11 domain-containing protein</fullName>
    </recommendedName>
</protein>
<dbReference type="PANTHER" id="PTHR43861">
    <property type="entry name" value="TRANS-ACONITATE 2-METHYLTRANSFERASE-RELATED"/>
    <property type="match status" value="1"/>
</dbReference>
<sequence length="220" mass="24337">MTKFQDGLENVYHMHHQQARGDAFLVLGEERGAYLKREIGTGKSVLDIGCRDGALTASYATGNTVLGVDIDSTALARAKERLSIATQQIDLNNDWGLPATSFDAVVAAEILEHLYYPSVVLEKIKSVLKPNGFLVGSIPHAFSLQSRVKLLLGRKDGTPLSDPTHINHFTYHEFRTLLEKNFTDVSCTPLIPARYRPLSLTAPFAFAEGILFRADKPRLK</sequence>
<dbReference type="GO" id="GO:0008757">
    <property type="term" value="F:S-adenosylmethionine-dependent methyltransferase activity"/>
    <property type="evidence" value="ECO:0007669"/>
    <property type="project" value="InterPro"/>
</dbReference>